<organism evidence="1 2">
    <name type="scientific">Hortaea werneckii EXF-2000</name>
    <dbReference type="NCBI Taxonomy" id="1157616"/>
    <lineage>
        <taxon>Eukaryota</taxon>
        <taxon>Fungi</taxon>
        <taxon>Dikarya</taxon>
        <taxon>Ascomycota</taxon>
        <taxon>Pezizomycotina</taxon>
        <taxon>Dothideomycetes</taxon>
        <taxon>Dothideomycetidae</taxon>
        <taxon>Mycosphaerellales</taxon>
        <taxon>Teratosphaeriaceae</taxon>
        <taxon>Hortaea</taxon>
    </lineage>
</organism>
<dbReference type="InParanoid" id="A0A1Z5T102"/>
<keyword evidence="2" id="KW-1185">Reference proteome</keyword>
<accession>A0A1Z5T102</accession>
<proteinExistence type="predicted"/>
<dbReference type="Proteomes" id="UP000194280">
    <property type="component" value="Unassembled WGS sequence"/>
</dbReference>
<evidence type="ECO:0000313" key="1">
    <source>
        <dbReference type="EMBL" id="OTA28380.1"/>
    </source>
</evidence>
<protein>
    <submittedName>
        <fullName evidence="1">Uncharacterized protein</fullName>
    </submittedName>
</protein>
<comment type="caution">
    <text evidence="1">The sequence shown here is derived from an EMBL/GenBank/DDBJ whole genome shotgun (WGS) entry which is preliminary data.</text>
</comment>
<evidence type="ECO:0000313" key="2">
    <source>
        <dbReference type="Proteomes" id="UP000194280"/>
    </source>
</evidence>
<reference evidence="1 2" key="1">
    <citation type="submission" date="2017-01" db="EMBL/GenBank/DDBJ databases">
        <title>The recent genome duplication of the halophilic yeast Hortaea werneckii: insights from long-read sequencing.</title>
        <authorList>
            <person name="Sinha S."/>
            <person name="Flibotte S."/>
            <person name="Neira M."/>
            <person name="Lenassi M."/>
            <person name="Gostincar C."/>
            <person name="Stajich J.E."/>
            <person name="Nislow C.E."/>
        </authorList>
    </citation>
    <scope>NUCLEOTIDE SEQUENCE [LARGE SCALE GENOMIC DNA]</scope>
    <source>
        <strain evidence="1 2">EXF-2000</strain>
    </source>
</reference>
<dbReference type="EMBL" id="MUNK01000161">
    <property type="protein sequence ID" value="OTA28380.1"/>
    <property type="molecule type" value="Genomic_DNA"/>
</dbReference>
<sequence>MKNDISHTPLDHIRCPNTVRDHSFCRATSPTAMIFHILLASLAAVASAAPEGRLARRATCGARAASAIECVSSAVSSNTASVSSFCAFSSYLRTVTRTITTRLPTTTTITTAATVGSITVAAETTSTTNTTTTLPSTTTAPSIAGTTFTLTITVTETTGTFTEIETFTETSLTCATPAPSVRKRQADAVQACAASYSENVLRNACNNCAGIAAATSFISSTVTPTRTRYSTTFTIETVTSTPTITSTATEYNVTTLFEPTTISQDTTITSGIMTTETSTTTTTVTSPSPRPTAFYLLRGTFPAEDPAAASYIDVVPAPSRPDTSVATFLNGSSDATRFGLLDSGALVQLGRDSRASVNSRDLLNFLYFSDEGFTNAQIGSGGANAVTCSACEDVLTCVTDQGDQFAACPAAGGEYVVLGGGQAGCTEVAIAIDPVVTIF</sequence>
<gene>
    <name evidence="1" type="ORF">BTJ68_08582</name>
</gene>
<dbReference type="OrthoDB" id="3935524at2759"/>
<dbReference type="VEuPathDB" id="FungiDB:BTJ68_08582"/>
<name>A0A1Z5T102_HORWE</name>
<dbReference type="AlphaFoldDB" id="A0A1Z5T102"/>